<gene>
    <name evidence="1" type="ORF">FSCOSCO3_A034506</name>
</gene>
<proteinExistence type="predicted"/>
<name>A0AAV1N668_SCOSC</name>
<evidence type="ECO:0000313" key="2">
    <source>
        <dbReference type="Proteomes" id="UP001314229"/>
    </source>
</evidence>
<dbReference type="Proteomes" id="UP001314229">
    <property type="component" value="Unassembled WGS sequence"/>
</dbReference>
<sequence>MSVQLLKKISINRKKEEKMLSVQEAILKVDFRAVWRWSSCHLGSLNQRMTTVT</sequence>
<comment type="caution">
    <text evidence="1">The sequence shown here is derived from an EMBL/GenBank/DDBJ whole genome shotgun (WGS) entry which is preliminary data.</text>
</comment>
<dbReference type="AlphaFoldDB" id="A0AAV1N668"/>
<keyword evidence="2" id="KW-1185">Reference proteome</keyword>
<organism evidence="1 2">
    <name type="scientific">Scomber scombrus</name>
    <name type="common">Atlantic mackerel</name>
    <name type="synonym">Scomber vernalis</name>
    <dbReference type="NCBI Taxonomy" id="13677"/>
    <lineage>
        <taxon>Eukaryota</taxon>
        <taxon>Metazoa</taxon>
        <taxon>Chordata</taxon>
        <taxon>Craniata</taxon>
        <taxon>Vertebrata</taxon>
        <taxon>Euteleostomi</taxon>
        <taxon>Actinopterygii</taxon>
        <taxon>Neopterygii</taxon>
        <taxon>Teleostei</taxon>
        <taxon>Neoteleostei</taxon>
        <taxon>Acanthomorphata</taxon>
        <taxon>Pelagiaria</taxon>
        <taxon>Scombriformes</taxon>
        <taxon>Scombridae</taxon>
        <taxon>Scomber</taxon>
    </lineage>
</organism>
<reference evidence="1 2" key="1">
    <citation type="submission" date="2024-01" db="EMBL/GenBank/DDBJ databases">
        <authorList>
            <person name="Alioto T."/>
            <person name="Alioto T."/>
            <person name="Gomez Garrido J."/>
        </authorList>
    </citation>
    <scope>NUCLEOTIDE SEQUENCE [LARGE SCALE GENOMIC DNA]</scope>
</reference>
<protein>
    <submittedName>
        <fullName evidence="1">Uncharacterized protein</fullName>
    </submittedName>
</protein>
<dbReference type="EMBL" id="CAWUFR010000015">
    <property type="protein sequence ID" value="CAK6953987.1"/>
    <property type="molecule type" value="Genomic_DNA"/>
</dbReference>
<evidence type="ECO:0000313" key="1">
    <source>
        <dbReference type="EMBL" id="CAK6953987.1"/>
    </source>
</evidence>
<accession>A0AAV1N668</accession>